<keyword evidence="8" id="KW-1185">Reference proteome</keyword>
<dbReference type="InterPro" id="IPR036188">
    <property type="entry name" value="FAD/NAD-bd_sf"/>
</dbReference>
<dbReference type="PANTHER" id="PTHR10961:SF26">
    <property type="entry name" value="L-SACCHAROPINE OXIDASE"/>
    <property type="match status" value="1"/>
</dbReference>
<evidence type="ECO:0000256" key="5">
    <source>
        <dbReference type="ARBA" id="ARBA00023002"/>
    </source>
</evidence>
<dbReference type="OrthoDB" id="2219495at2759"/>
<name>A0A5M6BZ20_9TREE</name>
<dbReference type="EMBL" id="CP144051">
    <property type="protein sequence ID" value="WWD16268.1"/>
    <property type="molecule type" value="Genomic_DNA"/>
</dbReference>
<evidence type="ECO:0000256" key="6">
    <source>
        <dbReference type="SAM" id="MobiDB-lite"/>
    </source>
</evidence>
<evidence type="ECO:0000256" key="1">
    <source>
        <dbReference type="ARBA" id="ARBA00001974"/>
    </source>
</evidence>
<dbReference type="KEGG" id="ksn:43588683"/>
<reference evidence="7" key="2">
    <citation type="submission" date="2024-01" db="EMBL/GenBank/DDBJ databases">
        <title>Comparative genomics of Cryptococcus and Kwoniella reveals pathogenesis evolution and contrasting modes of karyotype evolution via chromosome fusion or intercentromeric recombination.</title>
        <authorList>
            <person name="Coelho M.A."/>
            <person name="David-Palma M."/>
            <person name="Shea T."/>
            <person name="Bowers K."/>
            <person name="McGinley-Smith S."/>
            <person name="Mohammad A.W."/>
            <person name="Gnirke A."/>
            <person name="Yurkov A.M."/>
            <person name="Nowrousian M."/>
            <person name="Sun S."/>
            <person name="Cuomo C.A."/>
            <person name="Heitman J."/>
        </authorList>
    </citation>
    <scope>NUCLEOTIDE SEQUENCE</scope>
    <source>
        <strain evidence="7">CBS 12478</strain>
    </source>
</reference>
<dbReference type="Gene3D" id="3.30.9.10">
    <property type="entry name" value="D-Amino Acid Oxidase, subunit A, domain 2"/>
    <property type="match status" value="1"/>
</dbReference>
<dbReference type="AlphaFoldDB" id="A0A5M6BZ20"/>
<dbReference type="RefSeq" id="XP_031861025.1">
    <property type="nucleotide sequence ID" value="XM_032004547.1"/>
</dbReference>
<keyword evidence="4" id="KW-0274">FAD</keyword>
<protein>
    <submittedName>
        <fullName evidence="7">Uncharacterized protein</fullName>
    </submittedName>
</protein>
<comment type="similarity">
    <text evidence="2">Belongs to the MSOX/MTOX family.</text>
</comment>
<feature type="region of interest" description="Disordered" evidence="6">
    <location>
        <begin position="1"/>
        <end position="36"/>
    </location>
</feature>
<dbReference type="GeneID" id="43588683"/>
<accession>A0A5M6BZ20</accession>
<dbReference type="InterPro" id="IPR006076">
    <property type="entry name" value="FAD-dep_OxRdtase"/>
</dbReference>
<dbReference type="GO" id="GO:0051698">
    <property type="term" value="F:saccharopine oxidase activity"/>
    <property type="evidence" value="ECO:0007669"/>
    <property type="project" value="TreeGrafter"/>
</dbReference>
<dbReference type="Proteomes" id="UP000322225">
    <property type="component" value="Chromosome 1"/>
</dbReference>
<sequence length="475" mass="51130">MGNSSSSSKSKSDSIPTDTADIGTAGATASAAAPSAKSDDVSVHGALASKSSKILIVGGGGTMGSSTALHLARRGFTDIRILDVYPIPSKNSAGYDLNKIAGADAIGLFGGSSDAAWDAWASDPVFTPYAHDVGKLDLSTGDTPRAKRLREKYEKLKSLGRTDVEWLANEDDIKRKAPHLKNADIAGWRGLYCGTGGWVAAADALNSVGNELQKLGVKNAFGSSGTFSSLLLKEDGSVRGVKTIDGTEWEADLVVLAAGAWSPVLVDLDGQCVSKCWVYAHIQLTPEEAEAMKGIPTMYNDKYGFFFEPREDSHLLKLCNEFPGYTNYQTVQPFGALKPIKLSVPRSHAQNPTDTMPTESLDEIKRLIKITLPHLEGRELINQAMCWCTDTDDAQWLLTEHPRFKGLVLATGDSGHTFKMLPVVGKEVADLIEGKLSEEKRHLWRYRPGAGDPNGTGRGGPDPKDLSELDGWKHD</sequence>
<dbReference type="SUPFAM" id="SSF51905">
    <property type="entry name" value="FAD/NAD(P)-binding domain"/>
    <property type="match status" value="1"/>
</dbReference>
<dbReference type="Gene3D" id="3.50.50.60">
    <property type="entry name" value="FAD/NAD(P)-binding domain"/>
    <property type="match status" value="1"/>
</dbReference>
<dbReference type="GO" id="GO:0050660">
    <property type="term" value="F:flavin adenine dinucleotide binding"/>
    <property type="evidence" value="ECO:0007669"/>
    <property type="project" value="InterPro"/>
</dbReference>
<dbReference type="PANTHER" id="PTHR10961">
    <property type="entry name" value="PEROXISOMAL SARCOSINE OXIDASE"/>
    <property type="match status" value="1"/>
</dbReference>
<dbReference type="GO" id="GO:0008115">
    <property type="term" value="F:sarcosine oxidase activity"/>
    <property type="evidence" value="ECO:0007669"/>
    <property type="project" value="TreeGrafter"/>
</dbReference>
<dbReference type="InterPro" id="IPR045170">
    <property type="entry name" value="MTOX"/>
</dbReference>
<reference evidence="7" key="1">
    <citation type="submission" date="2017-08" db="EMBL/GenBank/DDBJ databases">
        <authorList>
            <person name="Cuomo C."/>
            <person name="Billmyre B."/>
            <person name="Heitman J."/>
        </authorList>
    </citation>
    <scope>NUCLEOTIDE SEQUENCE</scope>
    <source>
        <strain evidence="7">CBS 12478</strain>
    </source>
</reference>
<keyword evidence="3" id="KW-0285">Flavoprotein</keyword>
<dbReference type="Pfam" id="PF01266">
    <property type="entry name" value="DAO"/>
    <property type="match status" value="1"/>
</dbReference>
<keyword evidence="5" id="KW-0560">Oxidoreductase</keyword>
<evidence type="ECO:0000313" key="8">
    <source>
        <dbReference type="Proteomes" id="UP000322225"/>
    </source>
</evidence>
<gene>
    <name evidence="7" type="ORF">CI109_100694</name>
</gene>
<evidence type="ECO:0000313" key="7">
    <source>
        <dbReference type="EMBL" id="WWD16268.1"/>
    </source>
</evidence>
<evidence type="ECO:0000256" key="2">
    <source>
        <dbReference type="ARBA" id="ARBA00010989"/>
    </source>
</evidence>
<feature type="region of interest" description="Disordered" evidence="6">
    <location>
        <begin position="443"/>
        <end position="475"/>
    </location>
</feature>
<comment type="cofactor">
    <cofactor evidence="1">
        <name>FAD</name>
        <dbReference type="ChEBI" id="CHEBI:57692"/>
    </cofactor>
</comment>
<evidence type="ECO:0000256" key="3">
    <source>
        <dbReference type="ARBA" id="ARBA00022630"/>
    </source>
</evidence>
<proteinExistence type="inferred from homology"/>
<feature type="compositionally biased region" description="Basic and acidic residues" evidence="6">
    <location>
        <begin position="461"/>
        <end position="475"/>
    </location>
</feature>
<organism evidence="7 8">
    <name type="scientific">Kwoniella shandongensis</name>
    <dbReference type="NCBI Taxonomy" id="1734106"/>
    <lineage>
        <taxon>Eukaryota</taxon>
        <taxon>Fungi</taxon>
        <taxon>Dikarya</taxon>
        <taxon>Basidiomycota</taxon>
        <taxon>Agaricomycotina</taxon>
        <taxon>Tremellomycetes</taxon>
        <taxon>Tremellales</taxon>
        <taxon>Cryptococcaceae</taxon>
        <taxon>Kwoniella</taxon>
    </lineage>
</organism>
<evidence type="ECO:0000256" key="4">
    <source>
        <dbReference type="ARBA" id="ARBA00022827"/>
    </source>
</evidence>